<evidence type="ECO:0000259" key="1">
    <source>
        <dbReference type="Pfam" id="PF01909"/>
    </source>
</evidence>
<dbReference type="Gene3D" id="3.30.460.10">
    <property type="entry name" value="Beta Polymerase, domain 2"/>
    <property type="match status" value="1"/>
</dbReference>
<evidence type="ECO:0000313" key="3">
    <source>
        <dbReference type="Proteomes" id="UP001500635"/>
    </source>
</evidence>
<dbReference type="InterPro" id="IPR002934">
    <property type="entry name" value="Polymerase_NTP_transf_dom"/>
</dbReference>
<evidence type="ECO:0000313" key="2">
    <source>
        <dbReference type="EMBL" id="GAA4394933.1"/>
    </source>
</evidence>
<comment type="caution">
    <text evidence="2">The sequence shown here is derived from an EMBL/GenBank/DDBJ whole genome shotgun (WGS) entry which is preliminary data.</text>
</comment>
<dbReference type="Proteomes" id="UP001500635">
    <property type="component" value="Unassembled WGS sequence"/>
</dbReference>
<dbReference type="RefSeq" id="WP_344996692.1">
    <property type="nucleotide sequence ID" value="NZ_BAABFR010000040.1"/>
</dbReference>
<sequence length="73" mass="7543">MSDTALAPSPDSGRLRALLAEHATAVEALLAKRGAVRARLFGSLAAGTAGPDSDIDLLVDFPEHPYLPCRATG</sequence>
<keyword evidence="3" id="KW-1185">Reference proteome</keyword>
<dbReference type="EMBL" id="BAABFR010000040">
    <property type="protein sequence ID" value="GAA4394933.1"/>
    <property type="molecule type" value="Genomic_DNA"/>
</dbReference>
<reference evidence="3" key="1">
    <citation type="journal article" date="2019" name="Int. J. Syst. Evol. Microbiol.">
        <title>The Global Catalogue of Microorganisms (GCM) 10K type strain sequencing project: providing services to taxonomists for standard genome sequencing and annotation.</title>
        <authorList>
            <consortium name="The Broad Institute Genomics Platform"/>
            <consortium name="The Broad Institute Genome Sequencing Center for Infectious Disease"/>
            <person name="Wu L."/>
            <person name="Ma J."/>
        </authorList>
    </citation>
    <scope>NUCLEOTIDE SEQUENCE [LARGE SCALE GENOMIC DNA]</scope>
    <source>
        <strain evidence="3">JCM 17688</strain>
    </source>
</reference>
<dbReference type="Pfam" id="PF01909">
    <property type="entry name" value="NTP_transf_2"/>
    <property type="match status" value="1"/>
</dbReference>
<gene>
    <name evidence="2" type="ORF">GCM10023147_27500</name>
</gene>
<proteinExistence type="predicted"/>
<accession>A0ABP8JRA7</accession>
<protein>
    <recommendedName>
        <fullName evidence="1">Polymerase nucleotidyl transferase domain-containing protein</fullName>
    </recommendedName>
</protein>
<organism evidence="2 3">
    <name type="scientific">Tsukamurella soli</name>
    <dbReference type="NCBI Taxonomy" id="644556"/>
    <lineage>
        <taxon>Bacteria</taxon>
        <taxon>Bacillati</taxon>
        <taxon>Actinomycetota</taxon>
        <taxon>Actinomycetes</taxon>
        <taxon>Mycobacteriales</taxon>
        <taxon>Tsukamurellaceae</taxon>
        <taxon>Tsukamurella</taxon>
    </lineage>
</organism>
<feature type="domain" description="Polymerase nucleotidyl transferase" evidence="1">
    <location>
        <begin position="27"/>
        <end position="66"/>
    </location>
</feature>
<dbReference type="InterPro" id="IPR043519">
    <property type="entry name" value="NT_sf"/>
</dbReference>
<name>A0ABP8JRA7_9ACTN</name>
<dbReference type="CDD" id="cd05403">
    <property type="entry name" value="NT_KNTase_like"/>
    <property type="match status" value="1"/>
</dbReference>
<dbReference type="SUPFAM" id="SSF81301">
    <property type="entry name" value="Nucleotidyltransferase"/>
    <property type="match status" value="1"/>
</dbReference>